<dbReference type="Gene3D" id="1.10.443.10">
    <property type="entry name" value="Intergrase catalytic core"/>
    <property type="match status" value="1"/>
</dbReference>
<feature type="domain" description="Tyr recombinase" evidence="3">
    <location>
        <begin position="244"/>
        <end position="413"/>
    </location>
</feature>
<proteinExistence type="predicted"/>
<gene>
    <name evidence="5" type="ORF">ACFFU1_14190</name>
</gene>
<dbReference type="Pfam" id="PF00589">
    <property type="entry name" value="Phage_integrase"/>
    <property type="match status" value="1"/>
</dbReference>
<dbReference type="InterPro" id="IPR025269">
    <property type="entry name" value="SAM-like_dom"/>
</dbReference>
<name>A0ABV5H2D7_9FLAO</name>
<dbReference type="InterPro" id="IPR002104">
    <property type="entry name" value="Integrase_catalytic"/>
</dbReference>
<evidence type="ECO:0000256" key="1">
    <source>
        <dbReference type="ARBA" id="ARBA00023125"/>
    </source>
</evidence>
<dbReference type="Pfam" id="PF13102">
    <property type="entry name" value="Phage_int_SAM_5"/>
    <property type="match status" value="1"/>
</dbReference>
<reference evidence="5 6" key="1">
    <citation type="submission" date="2024-09" db="EMBL/GenBank/DDBJ databases">
        <authorList>
            <person name="Sun Q."/>
            <person name="Mori K."/>
        </authorList>
    </citation>
    <scope>NUCLEOTIDE SEQUENCE [LARGE SCALE GENOMIC DNA]</scope>
    <source>
        <strain evidence="5 6">CECT 8300</strain>
    </source>
</reference>
<organism evidence="5 6">
    <name type="scientific">Algibacter miyuki</name>
    <dbReference type="NCBI Taxonomy" id="1306933"/>
    <lineage>
        <taxon>Bacteria</taxon>
        <taxon>Pseudomonadati</taxon>
        <taxon>Bacteroidota</taxon>
        <taxon>Flavobacteriia</taxon>
        <taxon>Flavobacteriales</taxon>
        <taxon>Flavobacteriaceae</taxon>
        <taxon>Algibacter</taxon>
    </lineage>
</organism>
<dbReference type="EMBL" id="JBHMFA010000010">
    <property type="protein sequence ID" value="MFB9106052.1"/>
    <property type="molecule type" value="Genomic_DNA"/>
</dbReference>
<dbReference type="InterPro" id="IPR011010">
    <property type="entry name" value="DNA_brk_join_enz"/>
</dbReference>
<sequence>MATIKFQVLGNSETVPVYLRLSVKRGLSPRAKTGLYISPKNWSSTNYPKTNTPTNKNLKSTLQKLETYVLDQVNNANSTGEEINASWLKYNIDLFFNRITETTQSDLLTDAIQSIINEAPTRKNAKGGIGLSKSRINAYTSLKNILTEYQKQNSFKVKDVNVKFAKDFLKYLLNTKNYQKSYALKKIADLKTVCNDASFYGIETSVQLKKIDSTKTKNENILFLNPKELQAIESAVLLNDALKNAQKWLLLGCNIGQRGGDLLQLNQSNFINRNGLEVIELKQQKTGKNVTIPVLEKTKEILKDGLPYKISIQKFNNHIKEVCRIAGIDEMITGTKILMVDKNNNVIPKDSKGKYISKGFKRKISGLYPKYELMASHVCRRSFASNLYSVLPTPLIMSITAHSSEKMLLNYIGKDSLDYAQQIADFYTLQAQKQHKKTNLTVIKNAVNN</sequence>
<evidence type="ECO:0000313" key="5">
    <source>
        <dbReference type="EMBL" id="MFB9106052.1"/>
    </source>
</evidence>
<keyword evidence="2" id="KW-0233">DNA recombination</keyword>
<dbReference type="SUPFAM" id="SSF56349">
    <property type="entry name" value="DNA breaking-rejoining enzymes"/>
    <property type="match status" value="1"/>
</dbReference>
<evidence type="ECO:0000259" key="4">
    <source>
        <dbReference type="Pfam" id="PF13102"/>
    </source>
</evidence>
<dbReference type="InterPro" id="IPR010998">
    <property type="entry name" value="Integrase_recombinase_N"/>
</dbReference>
<feature type="domain" description="Phage integrase SAM-like" evidence="4">
    <location>
        <begin position="118"/>
        <end position="198"/>
    </location>
</feature>
<keyword evidence="1" id="KW-0238">DNA-binding</keyword>
<evidence type="ECO:0000256" key="2">
    <source>
        <dbReference type="ARBA" id="ARBA00023172"/>
    </source>
</evidence>
<dbReference type="Proteomes" id="UP001589590">
    <property type="component" value="Unassembled WGS sequence"/>
</dbReference>
<accession>A0ABV5H2D7</accession>
<keyword evidence="6" id="KW-1185">Reference proteome</keyword>
<dbReference type="InterPro" id="IPR013762">
    <property type="entry name" value="Integrase-like_cat_sf"/>
</dbReference>
<evidence type="ECO:0000259" key="3">
    <source>
        <dbReference type="Pfam" id="PF00589"/>
    </source>
</evidence>
<evidence type="ECO:0000313" key="6">
    <source>
        <dbReference type="Proteomes" id="UP001589590"/>
    </source>
</evidence>
<dbReference type="RefSeq" id="WP_290268520.1">
    <property type="nucleotide sequence ID" value="NZ_JAUFQP010000007.1"/>
</dbReference>
<comment type="caution">
    <text evidence="5">The sequence shown here is derived from an EMBL/GenBank/DDBJ whole genome shotgun (WGS) entry which is preliminary data.</text>
</comment>
<protein>
    <submittedName>
        <fullName evidence="5">Tyrosine-type recombinase/integrase</fullName>
    </submittedName>
</protein>
<dbReference type="Gene3D" id="1.10.150.130">
    <property type="match status" value="1"/>
</dbReference>